<name>A0A1T5ALV5_9SPHI</name>
<dbReference type="PANTHER" id="PTHR46390">
    <property type="entry name" value="MANNOSE-1-PHOSPHATE GUANYLYLTRANSFERASE"/>
    <property type="match status" value="1"/>
</dbReference>
<evidence type="ECO:0000256" key="6">
    <source>
        <dbReference type="ARBA" id="ARBA00023134"/>
    </source>
</evidence>
<dbReference type="RefSeq" id="WP_079701403.1">
    <property type="nucleotide sequence ID" value="NZ_FUYR01000001.1"/>
</dbReference>
<feature type="domain" description="Nucleotidyl transferase" evidence="8">
    <location>
        <begin position="6"/>
        <end position="285"/>
    </location>
</feature>
<proteinExistence type="inferred from homology"/>
<evidence type="ECO:0000313" key="10">
    <source>
        <dbReference type="EMBL" id="SKB35992.1"/>
    </source>
</evidence>
<dbReference type="OrthoDB" id="9806359at2"/>
<dbReference type="Pfam" id="PF00483">
    <property type="entry name" value="NTP_transferase"/>
    <property type="match status" value="1"/>
</dbReference>
<dbReference type="STRING" id="572036.SAMN05661099_0859"/>
<evidence type="ECO:0000256" key="1">
    <source>
        <dbReference type="ARBA" id="ARBA00006115"/>
    </source>
</evidence>
<dbReference type="InterPro" id="IPR005835">
    <property type="entry name" value="NTP_transferase_dom"/>
</dbReference>
<dbReference type="InterPro" id="IPR049577">
    <property type="entry name" value="GMPP_N"/>
</dbReference>
<dbReference type="InterPro" id="IPR054566">
    <property type="entry name" value="ManC/GMP-like_b-helix"/>
</dbReference>
<dbReference type="Pfam" id="PF22640">
    <property type="entry name" value="ManC_GMP_beta-helix"/>
    <property type="match status" value="1"/>
</dbReference>
<evidence type="ECO:0000256" key="4">
    <source>
        <dbReference type="ARBA" id="ARBA00022695"/>
    </source>
</evidence>
<protein>
    <recommendedName>
        <fullName evidence="2">mannose-1-phosphate guanylyltransferase</fullName>
        <ecNumber evidence="2">2.7.7.13</ecNumber>
    </recommendedName>
</protein>
<evidence type="ECO:0000259" key="9">
    <source>
        <dbReference type="Pfam" id="PF22640"/>
    </source>
</evidence>
<evidence type="ECO:0000256" key="5">
    <source>
        <dbReference type="ARBA" id="ARBA00022741"/>
    </source>
</evidence>
<dbReference type="Gene3D" id="3.90.550.10">
    <property type="entry name" value="Spore Coat Polysaccharide Biosynthesis Protein SpsA, Chain A"/>
    <property type="match status" value="1"/>
</dbReference>
<keyword evidence="5" id="KW-0547">Nucleotide-binding</keyword>
<organism evidence="10 11">
    <name type="scientific">Daejeonella lutea</name>
    <dbReference type="NCBI Taxonomy" id="572036"/>
    <lineage>
        <taxon>Bacteria</taxon>
        <taxon>Pseudomonadati</taxon>
        <taxon>Bacteroidota</taxon>
        <taxon>Sphingobacteriia</taxon>
        <taxon>Sphingobacteriales</taxon>
        <taxon>Sphingobacteriaceae</taxon>
        <taxon>Daejeonella</taxon>
    </lineage>
</organism>
<dbReference type="SUPFAM" id="SSF159283">
    <property type="entry name" value="Guanosine diphospho-D-mannose pyrophosphorylase/mannose-6-phosphate isomerase linker domain"/>
    <property type="match status" value="1"/>
</dbReference>
<comment type="catalytic activity">
    <reaction evidence="7">
        <text>alpha-D-mannose 1-phosphate + GTP + H(+) = GDP-alpha-D-mannose + diphosphate</text>
        <dbReference type="Rhea" id="RHEA:15229"/>
        <dbReference type="ChEBI" id="CHEBI:15378"/>
        <dbReference type="ChEBI" id="CHEBI:33019"/>
        <dbReference type="ChEBI" id="CHEBI:37565"/>
        <dbReference type="ChEBI" id="CHEBI:57527"/>
        <dbReference type="ChEBI" id="CHEBI:58409"/>
        <dbReference type="EC" id="2.7.7.13"/>
    </reaction>
</comment>
<accession>A0A1T5ALV5</accession>
<reference evidence="11" key="1">
    <citation type="submission" date="2017-02" db="EMBL/GenBank/DDBJ databases">
        <authorList>
            <person name="Varghese N."/>
            <person name="Submissions S."/>
        </authorList>
    </citation>
    <scope>NUCLEOTIDE SEQUENCE [LARGE SCALE GENOMIC DNA]</scope>
    <source>
        <strain evidence="11">DSM 22385</strain>
    </source>
</reference>
<comment type="similarity">
    <text evidence="1">Belongs to the mannose-6-phosphate isomerase type 2 family.</text>
</comment>
<dbReference type="GO" id="GO:0005525">
    <property type="term" value="F:GTP binding"/>
    <property type="evidence" value="ECO:0007669"/>
    <property type="project" value="UniProtKB-KW"/>
</dbReference>
<evidence type="ECO:0000313" key="11">
    <source>
        <dbReference type="Proteomes" id="UP000189981"/>
    </source>
</evidence>
<keyword evidence="11" id="KW-1185">Reference proteome</keyword>
<dbReference type="InterPro" id="IPR029044">
    <property type="entry name" value="Nucleotide-diphossugar_trans"/>
</dbReference>
<dbReference type="InterPro" id="IPR051161">
    <property type="entry name" value="Mannose-6P_isomerase_type2"/>
</dbReference>
<dbReference type="GO" id="GO:0009298">
    <property type="term" value="P:GDP-mannose biosynthetic process"/>
    <property type="evidence" value="ECO:0007669"/>
    <property type="project" value="TreeGrafter"/>
</dbReference>
<keyword evidence="4 10" id="KW-0548">Nucleotidyltransferase</keyword>
<keyword evidence="6" id="KW-0342">GTP-binding</keyword>
<dbReference type="EC" id="2.7.7.13" evidence="2"/>
<dbReference type="EMBL" id="FUYR01000001">
    <property type="protein sequence ID" value="SKB35992.1"/>
    <property type="molecule type" value="Genomic_DNA"/>
</dbReference>
<dbReference type="PANTHER" id="PTHR46390:SF1">
    <property type="entry name" value="MANNOSE-1-PHOSPHATE GUANYLYLTRANSFERASE"/>
    <property type="match status" value="1"/>
</dbReference>
<evidence type="ECO:0000256" key="2">
    <source>
        <dbReference type="ARBA" id="ARBA00012387"/>
    </source>
</evidence>
<dbReference type="FunFam" id="3.90.550.10:FF:000046">
    <property type="entry name" value="Mannose-1-phosphate guanylyltransferase (GDP)"/>
    <property type="match status" value="1"/>
</dbReference>
<dbReference type="SUPFAM" id="SSF53448">
    <property type="entry name" value="Nucleotide-diphospho-sugar transferases"/>
    <property type="match status" value="1"/>
</dbReference>
<dbReference type="AlphaFoldDB" id="A0A1T5ALV5"/>
<dbReference type="GO" id="GO:0004475">
    <property type="term" value="F:mannose-1-phosphate guanylyltransferase (GTP) activity"/>
    <property type="evidence" value="ECO:0007669"/>
    <property type="project" value="UniProtKB-EC"/>
</dbReference>
<evidence type="ECO:0000259" key="8">
    <source>
        <dbReference type="Pfam" id="PF00483"/>
    </source>
</evidence>
<sequence length="360" mass="40978">MKNNYALIMAGGIGSRFWPISRTAHPKQFIDILGTGKTLIQQTFERFRNIVPQENIFILTNEIYADLVLEQIPDMDRSRILCEPVMRNTAPCIAYGCHKIQKLNPDAAIVVAPSDHLILNNEEFIRCINKSLKTASENDCLITLGIKPSRPDTGYGYIQYNTKKIDDDFYKVKTFTEKPNIELARTFVQSGDFLWNAGIFVWSVKNILHSFKKHLPEINDIFNEGATVYNTDKEKDFIQTAFTQCTNISIDYGVMEKAENVYVLPSEFGWSDLGTWASVYELADKDYVGNAVIPSEKVIMYDSSNCMVNVPEGKVVVLQGLHDFIVVEDNNTLMICPRDREQEIKQVVADVKQRFGVDFI</sequence>
<dbReference type="CDD" id="cd02509">
    <property type="entry name" value="GDP-M1P_Guanylyltransferase"/>
    <property type="match status" value="1"/>
</dbReference>
<dbReference type="Proteomes" id="UP000189981">
    <property type="component" value="Unassembled WGS sequence"/>
</dbReference>
<gene>
    <name evidence="10" type="ORF">SAMN05661099_0859</name>
</gene>
<keyword evidence="3 10" id="KW-0808">Transferase</keyword>
<evidence type="ECO:0000256" key="7">
    <source>
        <dbReference type="ARBA" id="ARBA00047343"/>
    </source>
</evidence>
<evidence type="ECO:0000256" key="3">
    <source>
        <dbReference type="ARBA" id="ARBA00022679"/>
    </source>
</evidence>
<feature type="domain" description="MannoseP isomerase/GMP-like beta-helix" evidence="9">
    <location>
        <begin position="297"/>
        <end position="349"/>
    </location>
</feature>